<comment type="caution">
    <text evidence="1">The sequence shown here is derived from an EMBL/GenBank/DDBJ whole genome shotgun (WGS) entry which is preliminary data.</text>
</comment>
<dbReference type="RefSeq" id="WP_152705887.1">
    <property type="nucleotide sequence ID" value="NZ_CP104714.1"/>
</dbReference>
<reference evidence="1" key="1">
    <citation type="submission" date="2023-08" db="EMBL/GenBank/DDBJ databases">
        <authorList>
            <person name="Page C.A."/>
            <person name="Perez-Diaz I.M."/>
        </authorList>
    </citation>
    <scope>NUCLEOTIDE SEQUENCE</scope>
    <source>
        <strain evidence="1">7.8.46</strain>
    </source>
</reference>
<dbReference type="AlphaFoldDB" id="A0A843QUH4"/>
<organism evidence="1 2">
    <name type="scientific">Lactiplantibacillus pentosus</name>
    <name type="common">Lactobacillus pentosus</name>
    <dbReference type="NCBI Taxonomy" id="1589"/>
    <lineage>
        <taxon>Bacteria</taxon>
        <taxon>Bacillati</taxon>
        <taxon>Bacillota</taxon>
        <taxon>Bacilli</taxon>
        <taxon>Lactobacillales</taxon>
        <taxon>Lactobacillaceae</taxon>
        <taxon>Lactiplantibacillus</taxon>
    </lineage>
</organism>
<proteinExistence type="predicted"/>
<sequence length="123" mass="13523">MSETTETTTVAETTTTTTVATTSGVTVADMQEYLSVDEQDNLLATLISMAEVDVISKIDDSIDVSVYRANALFNQAVRTLVDFTYNNRGGLSDSELAYPPAYLYFINSIKYRIKPEVDNATES</sequence>
<dbReference type="Proteomes" id="UP001267003">
    <property type="component" value="Unassembled WGS sequence"/>
</dbReference>
<dbReference type="NCBIfam" id="TIGR01560">
    <property type="entry name" value="put_DNA_pack"/>
    <property type="match status" value="1"/>
</dbReference>
<accession>A0A843QUH4</accession>
<gene>
    <name evidence="1" type="ORF">RI536_10235</name>
</gene>
<name>A0A843QUH4_LACPE</name>
<protein>
    <submittedName>
        <fullName evidence="1">Head-tail connector protein</fullName>
    </submittedName>
</protein>
<dbReference type="Gene3D" id="1.10.3230.30">
    <property type="entry name" value="Phage gp6-like head-tail connector protein"/>
    <property type="match status" value="1"/>
</dbReference>
<evidence type="ECO:0000313" key="2">
    <source>
        <dbReference type="Proteomes" id="UP001267003"/>
    </source>
</evidence>
<dbReference type="InterPro" id="IPR006450">
    <property type="entry name" value="Phage_HK97_gp6-like"/>
</dbReference>
<dbReference type="EMBL" id="JAVLAQ010000001">
    <property type="protein sequence ID" value="MDT6990466.1"/>
    <property type="molecule type" value="Genomic_DNA"/>
</dbReference>
<dbReference type="CDD" id="cd08054">
    <property type="entry name" value="gp6"/>
    <property type="match status" value="1"/>
</dbReference>
<evidence type="ECO:0000313" key="1">
    <source>
        <dbReference type="EMBL" id="MDT6990466.1"/>
    </source>
</evidence>